<evidence type="ECO:0000313" key="2">
    <source>
        <dbReference type="EMBL" id="KAF5840154.1"/>
    </source>
</evidence>
<feature type="region of interest" description="Disordered" evidence="1">
    <location>
        <begin position="54"/>
        <end position="93"/>
    </location>
</feature>
<keyword evidence="3" id="KW-1185">Reference proteome</keyword>
<sequence length="110" mass="12293">MHPATLKPNSKPNSPLLTSSPDLYKLLICSTTLFTVLSATDKLMVIKRSRAACETREDRSCMKQHNTDNHSKKTERGKHKDKMTRPLTRAQSKECPEATLIAQFAAPNLA</sequence>
<name>A0ABQ7GZX0_DUNSA</name>
<gene>
    <name evidence="2" type="ORF">DUNSADRAFT_17638</name>
</gene>
<organism evidence="2 3">
    <name type="scientific">Dunaliella salina</name>
    <name type="common">Green alga</name>
    <name type="synonym">Protococcus salinus</name>
    <dbReference type="NCBI Taxonomy" id="3046"/>
    <lineage>
        <taxon>Eukaryota</taxon>
        <taxon>Viridiplantae</taxon>
        <taxon>Chlorophyta</taxon>
        <taxon>core chlorophytes</taxon>
        <taxon>Chlorophyceae</taxon>
        <taxon>CS clade</taxon>
        <taxon>Chlamydomonadales</taxon>
        <taxon>Dunaliellaceae</taxon>
        <taxon>Dunaliella</taxon>
    </lineage>
</organism>
<evidence type="ECO:0008006" key="4">
    <source>
        <dbReference type="Google" id="ProtNLM"/>
    </source>
</evidence>
<dbReference type="Proteomes" id="UP000815325">
    <property type="component" value="Unassembled WGS sequence"/>
</dbReference>
<protein>
    <recommendedName>
        <fullName evidence="4">Encoded protein</fullName>
    </recommendedName>
</protein>
<dbReference type="EMBL" id="MU069522">
    <property type="protein sequence ID" value="KAF5840154.1"/>
    <property type="molecule type" value="Genomic_DNA"/>
</dbReference>
<evidence type="ECO:0000313" key="3">
    <source>
        <dbReference type="Proteomes" id="UP000815325"/>
    </source>
</evidence>
<reference evidence="2" key="1">
    <citation type="submission" date="2017-08" db="EMBL/GenBank/DDBJ databases">
        <authorList>
            <person name="Polle J.E."/>
            <person name="Barry K."/>
            <person name="Cushman J."/>
            <person name="Schmutz J."/>
            <person name="Tran D."/>
            <person name="Hathwaick L.T."/>
            <person name="Yim W.C."/>
            <person name="Jenkins J."/>
            <person name="Mckie-Krisberg Z.M."/>
            <person name="Prochnik S."/>
            <person name="Lindquist E."/>
            <person name="Dockter R.B."/>
            <person name="Adam C."/>
            <person name="Molina H."/>
            <person name="Bunkerborg J."/>
            <person name="Jin E."/>
            <person name="Buchheim M."/>
            <person name="Magnuson J."/>
        </authorList>
    </citation>
    <scope>NUCLEOTIDE SEQUENCE</scope>
    <source>
        <strain evidence="2">CCAP 19/18</strain>
    </source>
</reference>
<feature type="compositionally biased region" description="Basic and acidic residues" evidence="1">
    <location>
        <begin position="54"/>
        <end position="74"/>
    </location>
</feature>
<comment type="caution">
    <text evidence="2">The sequence shown here is derived from an EMBL/GenBank/DDBJ whole genome shotgun (WGS) entry which is preliminary data.</text>
</comment>
<evidence type="ECO:0000256" key="1">
    <source>
        <dbReference type="SAM" id="MobiDB-lite"/>
    </source>
</evidence>
<proteinExistence type="predicted"/>
<accession>A0ABQ7GZX0</accession>